<dbReference type="PANTHER" id="PTHR42899">
    <property type="entry name" value="SPERMATOGENESIS-ASSOCIATED PROTEIN 20"/>
    <property type="match status" value="1"/>
</dbReference>
<reference evidence="3" key="1">
    <citation type="submission" date="2017-09" db="EMBL/GenBank/DDBJ databases">
        <authorList>
            <person name="Varghese N."/>
            <person name="Submissions S."/>
        </authorList>
    </citation>
    <scope>NUCLEOTIDE SEQUENCE [LARGE SCALE GENOMIC DNA]</scope>
    <source>
        <strain evidence="3">C7</strain>
    </source>
</reference>
<dbReference type="AlphaFoldDB" id="A0A2C9CVC1"/>
<dbReference type="CDD" id="cd02955">
    <property type="entry name" value="SSP411"/>
    <property type="match status" value="1"/>
</dbReference>
<dbReference type="InterPro" id="IPR008928">
    <property type="entry name" value="6-hairpin_glycosidase_sf"/>
</dbReference>
<evidence type="ECO:0000313" key="2">
    <source>
        <dbReference type="EMBL" id="SOH95055.1"/>
    </source>
</evidence>
<dbReference type="Pfam" id="PF03190">
    <property type="entry name" value="Thioredox_DsbH"/>
    <property type="match status" value="1"/>
</dbReference>
<dbReference type="EMBL" id="OCTN01000007">
    <property type="protein sequence ID" value="SOH95055.1"/>
    <property type="molecule type" value="Genomic_DNA"/>
</dbReference>
<organism evidence="2 3">
    <name type="scientific">Pontivivens marinum</name>
    <dbReference type="NCBI Taxonomy" id="1690039"/>
    <lineage>
        <taxon>Bacteria</taxon>
        <taxon>Pseudomonadati</taxon>
        <taxon>Pseudomonadota</taxon>
        <taxon>Alphaproteobacteria</taxon>
        <taxon>Rhodobacterales</taxon>
        <taxon>Paracoccaceae</taxon>
        <taxon>Pontivivens</taxon>
    </lineage>
</organism>
<evidence type="ECO:0000313" key="3">
    <source>
        <dbReference type="Proteomes" id="UP000220034"/>
    </source>
</evidence>
<dbReference type="OrthoDB" id="9762614at2"/>
<feature type="domain" description="Spermatogenesis-associated protein 20-like TRX" evidence="1">
    <location>
        <begin position="43"/>
        <end position="199"/>
    </location>
</feature>
<dbReference type="Gene3D" id="3.40.30.10">
    <property type="entry name" value="Glutaredoxin"/>
    <property type="match status" value="1"/>
</dbReference>
<dbReference type="PIRSF" id="PIRSF006402">
    <property type="entry name" value="UCP006402_thioredoxin"/>
    <property type="match status" value="1"/>
</dbReference>
<gene>
    <name evidence="2" type="ORF">SAMN06273572_10776</name>
</gene>
<dbReference type="InterPro" id="IPR024705">
    <property type="entry name" value="Ssp411"/>
</dbReference>
<protein>
    <recommendedName>
        <fullName evidence="1">Spermatogenesis-associated protein 20-like TRX domain-containing protein</fullName>
    </recommendedName>
</protein>
<dbReference type="InterPro" id="IPR036249">
    <property type="entry name" value="Thioredoxin-like_sf"/>
</dbReference>
<sequence length="711" mass="78251">MTQPPGVQRDPVLQAQLDAALIARGPDYQPRTHLMDGSAPRYTNRLIEEASPYLVQHAHNPVDWRPWGPEALAEAQALDLPIFLSVGYATCHWCHVMEEQSFDDEEVAALLNSGFIPVKLDREQRPDVDQVYILATMLQHRHAGWPNSLWLMPDGRPFHTGTYFPKPQFMQVLGAIKLGWAGEQREQFDSVATQLSDAMARIPAQTAPTTALTQAPAAALTDLSQMYNAAEGGFSHGTQFPQEGHLLFLLDHWHRIGDAAARDMALGSLQGMIAGGIHDHVGGGFHRYTVDVNWRTPHFEKMLYNQALMTRALVQGWHITNDPMMARAVARCIEYVLRDMTAPDGAFYSAEDADSLDHTGALEEGAFYVWSPSEIADEWVIATLGLREKPTLEAGPVAHLRPNTSVDITRLDPALDDMRIRRDARIRPLRDEKVIGGWNGLMIRAMAQAGQAMARPDWIDAANRAFDACITRLGPLHQLARLDMDGRRREDANLSDYAWLGLAALSLNRVVQAGEIAEIMLERFASGDRLALSPDGPLGPVLETEDGATPSGEGSALELLALLSQAMPDPKRDARAAALRDAVSGRIAEMPLARLDTLRAASMLDQGATERYRRIGEITLHLRNDRTGYMLELTIPDGWTLAADGQDGLVPLSLTGAETAWPDPVTLDGKLAWTGTLSMPLTQMQDSISVTFQPCSGSECLLPVTAQFRLQ</sequence>
<proteinExistence type="predicted"/>
<evidence type="ECO:0000259" key="1">
    <source>
        <dbReference type="Pfam" id="PF03190"/>
    </source>
</evidence>
<accession>A0A2C9CVC1</accession>
<dbReference type="PANTHER" id="PTHR42899:SF1">
    <property type="entry name" value="SPERMATOGENESIS-ASSOCIATED PROTEIN 20"/>
    <property type="match status" value="1"/>
</dbReference>
<keyword evidence="3" id="KW-1185">Reference proteome</keyword>
<dbReference type="RefSeq" id="WP_097931208.1">
    <property type="nucleotide sequence ID" value="NZ_OCTN01000007.1"/>
</dbReference>
<dbReference type="Proteomes" id="UP000220034">
    <property type="component" value="Unassembled WGS sequence"/>
</dbReference>
<dbReference type="GO" id="GO:0005975">
    <property type="term" value="P:carbohydrate metabolic process"/>
    <property type="evidence" value="ECO:0007669"/>
    <property type="project" value="InterPro"/>
</dbReference>
<dbReference type="SUPFAM" id="SSF48208">
    <property type="entry name" value="Six-hairpin glycosidases"/>
    <property type="match status" value="1"/>
</dbReference>
<dbReference type="SUPFAM" id="SSF52833">
    <property type="entry name" value="Thioredoxin-like"/>
    <property type="match status" value="1"/>
</dbReference>
<dbReference type="InterPro" id="IPR004879">
    <property type="entry name" value="Ssp411-like_TRX"/>
</dbReference>
<name>A0A2C9CVC1_9RHOB</name>